<feature type="region of interest" description="Disordered" evidence="5">
    <location>
        <begin position="524"/>
        <end position="554"/>
    </location>
</feature>
<dbReference type="SUPFAM" id="SSF55060">
    <property type="entry name" value="GHMP Kinase, C-terminal domain"/>
    <property type="match status" value="1"/>
</dbReference>
<accession>A0A5A8E7S0</accession>
<dbReference type="EMBL" id="VLTL01000003">
    <property type="protein sequence ID" value="KAA0172080.1"/>
    <property type="molecule type" value="Genomic_DNA"/>
</dbReference>
<reference evidence="8 9" key="1">
    <citation type="submission" date="2019-07" db="EMBL/GenBank/DDBJ databases">
        <title>Genomes of Cafeteria roenbergensis.</title>
        <authorList>
            <person name="Fischer M.G."/>
            <person name="Hackl T."/>
            <person name="Roman M."/>
        </authorList>
    </citation>
    <scope>NUCLEOTIDE SEQUENCE [LARGE SCALE GENOMIC DNA]</scope>
    <source>
        <strain evidence="8 9">RCC970-E3</strain>
    </source>
</reference>
<organism evidence="8 9">
    <name type="scientific">Cafeteria roenbergensis</name>
    <name type="common">Marine flagellate</name>
    <dbReference type="NCBI Taxonomy" id="33653"/>
    <lineage>
        <taxon>Eukaryota</taxon>
        <taxon>Sar</taxon>
        <taxon>Stramenopiles</taxon>
        <taxon>Bigyra</taxon>
        <taxon>Opalozoa</taxon>
        <taxon>Bicosoecida</taxon>
        <taxon>Cafeteriaceae</taxon>
        <taxon>Cafeteria</taxon>
    </lineage>
</organism>
<keyword evidence="2" id="KW-0547">Nucleotide-binding</keyword>
<evidence type="ECO:0000259" key="7">
    <source>
        <dbReference type="Pfam" id="PF07959"/>
    </source>
</evidence>
<feature type="region of interest" description="Disordered" evidence="5">
    <location>
        <begin position="468"/>
        <end position="499"/>
    </location>
</feature>
<feature type="compositionally biased region" description="Acidic residues" evidence="5">
    <location>
        <begin position="469"/>
        <end position="488"/>
    </location>
</feature>
<dbReference type="InterPro" id="IPR036554">
    <property type="entry name" value="GHMP_kinase_C_sf"/>
</dbReference>
<feature type="domain" description="GDP-fucose pyrophosphorylase" evidence="7">
    <location>
        <begin position="559"/>
        <end position="625"/>
    </location>
</feature>
<evidence type="ECO:0000256" key="3">
    <source>
        <dbReference type="ARBA" id="ARBA00022777"/>
    </source>
</evidence>
<keyword evidence="1" id="KW-0808">Transferase</keyword>
<keyword evidence="4" id="KW-0067">ATP-binding</keyword>
<dbReference type="InterPro" id="IPR052203">
    <property type="entry name" value="GHMP_Kinase-Related"/>
</dbReference>
<feature type="domain" description="GHMP kinase N-terminal" evidence="6">
    <location>
        <begin position="1156"/>
        <end position="1234"/>
    </location>
</feature>
<dbReference type="InterPro" id="IPR012887">
    <property type="entry name" value="GDP_fucose_pyrophosphorylase"/>
</dbReference>
<dbReference type="Pfam" id="PF00288">
    <property type="entry name" value="GHMP_kinases_N"/>
    <property type="match status" value="1"/>
</dbReference>
<protein>
    <recommendedName>
        <fullName evidence="10">L-fucokinase domain-containing protein</fullName>
    </recommendedName>
</protein>
<dbReference type="GO" id="GO:0005524">
    <property type="term" value="F:ATP binding"/>
    <property type="evidence" value="ECO:0007669"/>
    <property type="project" value="UniProtKB-KW"/>
</dbReference>
<gene>
    <name evidence="8" type="ORF">FNF28_00397</name>
</gene>
<feature type="domain" description="GDP-fucose pyrophosphorylase" evidence="7">
    <location>
        <begin position="88"/>
        <end position="453"/>
    </location>
</feature>
<evidence type="ECO:0000256" key="4">
    <source>
        <dbReference type="ARBA" id="ARBA00022840"/>
    </source>
</evidence>
<dbReference type="Pfam" id="PF07959">
    <property type="entry name" value="Fucose_pyrophosphorylase"/>
    <property type="match status" value="2"/>
</dbReference>
<comment type="caution">
    <text evidence="8">The sequence shown here is derived from an EMBL/GenBank/DDBJ whole genome shotgun (WGS) entry which is preliminary data.</text>
</comment>
<dbReference type="Gene3D" id="3.30.230.120">
    <property type="match status" value="1"/>
</dbReference>
<proteinExistence type="predicted"/>
<evidence type="ECO:0000259" key="6">
    <source>
        <dbReference type="Pfam" id="PF00288"/>
    </source>
</evidence>
<evidence type="ECO:0008006" key="10">
    <source>
        <dbReference type="Google" id="ProtNLM"/>
    </source>
</evidence>
<dbReference type="GO" id="GO:0050201">
    <property type="term" value="F:fucokinase activity"/>
    <property type="evidence" value="ECO:0007669"/>
    <property type="project" value="TreeGrafter"/>
</dbReference>
<dbReference type="Proteomes" id="UP000324907">
    <property type="component" value="Unassembled WGS sequence"/>
</dbReference>
<evidence type="ECO:0000256" key="1">
    <source>
        <dbReference type="ARBA" id="ARBA00022679"/>
    </source>
</evidence>
<name>A0A5A8E7S0_CAFRO</name>
<dbReference type="SUPFAM" id="SSF54211">
    <property type="entry name" value="Ribosomal protein S5 domain 2-like"/>
    <property type="match status" value="1"/>
</dbReference>
<dbReference type="PANTHER" id="PTHR32463:SF0">
    <property type="entry name" value="L-FUCOSE KINASE"/>
    <property type="match status" value="1"/>
</dbReference>
<dbReference type="PRINTS" id="PR00959">
    <property type="entry name" value="MEVGALKINASE"/>
</dbReference>
<evidence type="ECO:0000313" key="9">
    <source>
        <dbReference type="Proteomes" id="UP000324907"/>
    </source>
</evidence>
<evidence type="ECO:0000313" key="8">
    <source>
        <dbReference type="EMBL" id="KAA0172080.1"/>
    </source>
</evidence>
<dbReference type="PANTHER" id="PTHR32463">
    <property type="entry name" value="L-FUCOSE KINASE"/>
    <property type="match status" value="1"/>
</dbReference>
<evidence type="ECO:0000256" key="5">
    <source>
        <dbReference type="SAM" id="MobiDB-lite"/>
    </source>
</evidence>
<feature type="region of interest" description="Disordered" evidence="5">
    <location>
        <begin position="832"/>
        <end position="852"/>
    </location>
</feature>
<evidence type="ECO:0000256" key="2">
    <source>
        <dbReference type="ARBA" id="ARBA00022741"/>
    </source>
</evidence>
<keyword evidence="3" id="KW-0418">Kinase</keyword>
<dbReference type="GO" id="GO:0042352">
    <property type="term" value="P:GDP-L-fucose salvage"/>
    <property type="evidence" value="ECO:0007669"/>
    <property type="project" value="TreeGrafter"/>
</dbReference>
<sequence>MSGLPVRSRVAGAIRRVVIVTCSTERQSQAVEGELRARASAGCFDDTPTLLFACPDPSSARVGSGGATFNALITAQELVGKQADCDFESCLVLLIHSGGDSQRLPLQSVCGKAWSALPVFSDRLELQAPVDLLIETLTTLFRGVKAGVVVASSDVLLLIPESFRVDWPQEGATGLAIPSPKALGPNHGVYHVAALPGDGAASMHVPVERFFQKATVDELAAAGAVSPAGEVLLDSGVIYFSPPATSTLLELAQTAPVLSCTYLGVDTATRPLRVELYSDLLLAMSGGLGQTFAQFRDMDTADLNPDRIAAARGLLWRDLSPMPLFAAVAQGGTFLHVGTTPEYRSLLTEPTPPTAALGLRRWAACFDRSSARSMTSVSSGGSKSSAGEAAPLGGMCSLNSVFESAGERGDGAFAEHCVLRGDWSLGAGAIASGVRTVEHLRLRPGFAVQESFVAEPADWAPLDDVYAREDEEEEAEEEAALDGDADDDGASRGSGEPFESPVAAALGAAAAAAAGGRSLAPRISAPRARAGSQPASGDGVTGRSSVERALASPQHAPLVEAELRVISVLHVDDPIKKQWRDAGARVCGVGWDEFMRAAGVEEADVWPAHVPEAARTLWTARLFPVDRPSHGVGRCSGDDVMSPTAPLPSALATPAARAEMPEVDAASLWLQDVAAAGAGRWGDCEAASPAAIARWRASERLSLKDLLARADARAEFAWRRRLRGEVDARLVVEAVRRRSDAALSVLLSRLGSCEGGGAAAPGAAAGLELVHRALWGLDRLAKGRALDVAARAVAIQSALLWAVAGWGGSAQRSGPAAHPDFAEPLALLEGLQPGQSGGTGRSPQHQACGGIAGRATKSSGLSAVSARRRAIRQLAAVRDSWLTGSHLIGRAARHLERAAQLLTAQCVYTAPIGRPLALGADGAAAGTLPAADDCKSGARPRRGPLAEAVPGAAPLPVGKWATAVCPARVDLAGGWSDTPPIHFEAGPVDRGAGTATAGLDAASCAAAAGSSVAAKVASFASRGGGLVINAGVLVDGKKSVGARARRCAEPHIVIRTRSASRPDEATAAFRGAPASGLLEDSDASASGIPGFVLSEVRCVSLCDVADYFKPTARGALVKSALLCLGVLEIPGRAEGELLDCDGRVATEDSEGALEAQLRACFGGGGLEVETWSQLPQGSGLGVSSILAAAVLAAVSRCAGVRFSNASLTHLVLTLEQLLSTGGGYQDQVGGLYGGVQASVCAPGLPVRVEAFSLDDGAESAATGGARSELASFLDGHLFVMYTGISRLAKNLLQRVLRQWALRENGVTSTVAALRLNAVAMARALADKDAAQVGRCLETYWEQKKLMAPDAEPERVAKLREVMRPFVHGSSLCGAGGGGFLVAVKRPDVSLAHLRQVLKADPRTETLQWTVHTASIAPTGLDVCV</sequence>
<dbReference type="InterPro" id="IPR020568">
    <property type="entry name" value="Ribosomal_Su5_D2-typ_SF"/>
</dbReference>
<dbReference type="InterPro" id="IPR006204">
    <property type="entry name" value="GHMP_kinase_N_dom"/>
</dbReference>